<dbReference type="Proteomes" id="UP001188597">
    <property type="component" value="Unassembled WGS sequence"/>
</dbReference>
<name>A0AA88X7R1_9ASTE</name>
<dbReference type="PANTHER" id="PTHR35307:SF3">
    <property type="entry name" value="DUF4220 DOMAIN-CONTAINING PROTEIN"/>
    <property type="match status" value="1"/>
</dbReference>
<proteinExistence type="predicted"/>
<dbReference type="PANTHER" id="PTHR35307">
    <property type="entry name" value="PROTEIN, PUTATIVE-RELATED"/>
    <property type="match status" value="1"/>
</dbReference>
<sequence length="125" mass="13827">MALKEKTVERILQKLSGIAKDGVNLFKKNVSRGLELNPHNWPVKVIAANSMYRITQTILLDCQGSHKQTDEELFHKLSVMIADLLGACLTNLLHAMTMNIQPLFVASESADYKAGISLRGRHVGA</sequence>
<accession>A0AA88X7R1</accession>
<dbReference type="AlphaFoldDB" id="A0AA88X7R1"/>
<protein>
    <submittedName>
        <fullName evidence="1">Uncharacterized protein</fullName>
    </submittedName>
</protein>
<organism evidence="1 2">
    <name type="scientific">Escallonia herrerae</name>
    <dbReference type="NCBI Taxonomy" id="1293975"/>
    <lineage>
        <taxon>Eukaryota</taxon>
        <taxon>Viridiplantae</taxon>
        <taxon>Streptophyta</taxon>
        <taxon>Embryophyta</taxon>
        <taxon>Tracheophyta</taxon>
        <taxon>Spermatophyta</taxon>
        <taxon>Magnoliopsida</taxon>
        <taxon>eudicotyledons</taxon>
        <taxon>Gunneridae</taxon>
        <taxon>Pentapetalae</taxon>
        <taxon>asterids</taxon>
        <taxon>campanulids</taxon>
        <taxon>Escalloniales</taxon>
        <taxon>Escalloniaceae</taxon>
        <taxon>Escallonia</taxon>
    </lineage>
</organism>
<keyword evidence="2" id="KW-1185">Reference proteome</keyword>
<evidence type="ECO:0000313" key="1">
    <source>
        <dbReference type="EMBL" id="KAK3041109.1"/>
    </source>
</evidence>
<gene>
    <name evidence="1" type="ORF">RJ639_026906</name>
</gene>
<dbReference type="EMBL" id="JAVXUP010000042">
    <property type="protein sequence ID" value="KAK3041109.1"/>
    <property type="molecule type" value="Genomic_DNA"/>
</dbReference>
<comment type="caution">
    <text evidence="1">The sequence shown here is derived from an EMBL/GenBank/DDBJ whole genome shotgun (WGS) entry which is preliminary data.</text>
</comment>
<reference evidence="1" key="1">
    <citation type="submission" date="2022-12" db="EMBL/GenBank/DDBJ databases">
        <title>Draft genome assemblies for two species of Escallonia (Escalloniales).</title>
        <authorList>
            <person name="Chanderbali A."/>
            <person name="Dervinis C."/>
            <person name="Anghel I."/>
            <person name="Soltis D."/>
            <person name="Soltis P."/>
            <person name="Zapata F."/>
        </authorList>
    </citation>
    <scope>NUCLEOTIDE SEQUENCE</scope>
    <source>
        <strain evidence="1">UCBG64.0493</strain>
        <tissue evidence="1">Leaf</tissue>
    </source>
</reference>
<evidence type="ECO:0000313" key="2">
    <source>
        <dbReference type="Proteomes" id="UP001188597"/>
    </source>
</evidence>